<evidence type="ECO:0000256" key="1">
    <source>
        <dbReference type="SAM" id="MobiDB-lite"/>
    </source>
</evidence>
<comment type="caution">
    <text evidence="2">The sequence shown here is derived from an EMBL/GenBank/DDBJ whole genome shotgun (WGS) entry which is preliminary data.</text>
</comment>
<evidence type="ECO:0000313" key="3">
    <source>
        <dbReference type="Proteomes" id="UP000287853"/>
    </source>
</evidence>
<dbReference type="AlphaFoldDB" id="A0A3S3QLV2"/>
<accession>A0A3S3QLV2</accession>
<proteinExistence type="predicted"/>
<name>A0A3S3QLV2_9BACT</name>
<protein>
    <submittedName>
        <fullName evidence="2">Uncharacterized protein</fullName>
    </submittedName>
</protein>
<dbReference type="Proteomes" id="UP000287853">
    <property type="component" value="Unassembled WGS sequence"/>
</dbReference>
<gene>
    <name evidence="2" type="ORF">H206_05349</name>
</gene>
<reference evidence="2 3" key="1">
    <citation type="submission" date="2017-01" db="EMBL/GenBank/DDBJ databases">
        <title>The cable genome- insights into the physiology and evolution of filamentous bacteria capable of sulfide oxidation via long distance electron transfer.</title>
        <authorList>
            <person name="Schreiber L."/>
            <person name="Bjerg J.T."/>
            <person name="Boggild A."/>
            <person name="Van De Vossenberg J."/>
            <person name="Meysman F."/>
            <person name="Nielsen L.P."/>
            <person name="Schramm A."/>
            <person name="Kjeldsen K.U."/>
        </authorList>
    </citation>
    <scope>NUCLEOTIDE SEQUENCE [LARGE SCALE GENOMIC DNA]</scope>
    <source>
        <strain evidence="2">MCF</strain>
    </source>
</reference>
<sequence>MSSPVAFGSLKCFVDSTRSSKPKGGAFRMKHSSSHQDA</sequence>
<evidence type="ECO:0000313" key="2">
    <source>
        <dbReference type="EMBL" id="RWX48056.1"/>
    </source>
</evidence>
<organism evidence="2 3">
    <name type="scientific">Candidatus Electrothrix aarhusensis</name>
    <dbReference type="NCBI Taxonomy" id="1859131"/>
    <lineage>
        <taxon>Bacteria</taxon>
        <taxon>Pseudomonadati</taxon>
        <taxon>Thermodesulfobacteriota</taxon>
        <taxon>Desulfobulbia</taxon>
        <taxon>Desulfobulbales</taxon>
        <taxon>Desulfobulbaceae</taxon>
        <taxon>Candidatus Electrothrix</taxon>
    </lineage>
</organism>
<keyword evidence="3" id="KW-1185">Reference proteome</keyword>
<feature type="compositionally biased region" description="Basic residues" evidence="1">
    <location>
        <begin position="28"/>
        <end position="38"/>
    </location>
</feature>
<feature type="region of interest" description="Disordered" evidence="1">
    <location>
        <begin position="17"/>
        <end position="38"/>
    </location>
</feature>
<dbReference type="EMBL" id="MTKO01000008">
    <property type="protein sequence ID" value="RWX48056.1"/>
    <property type="molecule type" value="Genomic_DNA"/>
</dbReference>